<proteinExistence type="predicted"/>
<feature type="compositionally biased region" description="Low complexity" evidence="1">
    <location>
        <begin position="42"/>
        <end position="57"/>
    </location>
</feature>
<dbReference type="EMBL" id="ANJA01004051">
    <property type="protein sequence ID" value="ETO59719.1"/>
    <property type="molecule type" value="Genomic_DNA"/>
</dbReference>
<evidence type="ECO:0000256" key="1">
    <source>
        <dbReference type="SAM" id="MobiDB-lite"/>
    </source>
</evidence>
<sequence length="168" mass="18147">SKRNADEDSPATVTRRLDPDYVDSSDSDASFGSAGVTLCTGSTTESESTATSAVTVTNSADMDPNFVLEDSSAFLDSDGGSGDELSAQDEYSDPFGSSDSDRGEDDEGIEMSIDSELQHVKSFFFLVLRCRSGCTYAYKSHHRFTTARGSLRWRIMGGECFLTTALRP</sequence>
<organism evidence="2 3">
    <name type="scientific">Phytophthora nicotianae P1976</name>
    <dbReference type="NCBI Taxonomy" id="1317066"/>
    <lineage>
        <taxon>Eukaryota</taxon>
        <taxon>Sar</taxon>
        <taxon>Stramenopiles</taxon>
        <taxon>Oomycota</taxon>
        <taxon>Peronosporomycetes</taxon>
        <taxon>Peronosporales</taxon>
        <taxon>Peronosporaceae</taxon>
        <taxon>Phytophthora</taxon>
    </lineage>
</organism>
<accession>A0A080YZA8</accession>
<dbReference type="AlphaFoldDB" id="A0A080YZA8"/>
<gene>
    <name evidence="2" type="ORF">F444_21978</name>
</gene>
<evidence type="ECO:0000313" key="3">
    <source>
        <dbReference type="Proteomes" id="UP000028582"/>
    </source>
</evidence>
<protein>
    <submittedName>
        <fullName evidence="2">Uncharacterized protein</fullName>
    </submittedName>
</protein>
<name>A0A080YZA8_PHYNI</name>
<dbReference type="Proteomes" id="UP000028582">
    <property type="component" value="Unassembled WGS sequence"/>
</dbReference>
<comment type="caution">
    <text evidence="2">The sequence shown here is derived from an EMBL/GenBank/DDBJ whole genome shotgun (WGS) entry which is preliminary data.</text>
</comment>
<feature type="non-terminal residue" evidence="2">
    <location>
        <position position="1"/>
    </location>
</feature>
<reference evidence="2 3" key="1">
    <citation type="submission" date="2013-11" db="EMBL/GenBank/DDBJ databases">
        <title>The Genome Sequence of Phytophthora parasitica P1976.</title>
        <authorList>
            <consortium name="The Broad Institute Genomics Platform"/>
            <person name="Russ C."/>
            <person name="Tyler B."/>
            <person name="Panabieres F."/>
            <person name="Shan W."/>
            <person name="Tripathy S."/>
            <person name="Grunwald N."/>
            <person name="Machado M."/>
            <person name="Johnson C.S."/>
            <person name="Walker B."/>
            <person name="Young S."/>
            <person name="Zeng Q."/>
            <person name="Gargeya S."/>
            <person name="Fitzgerald M."/>
            <person name="Haas B."/>
            <person name="Abouelleil A."/>
            <person name="Allen A.W."/>
            <person name="Alvarado L."/>
            <person name="Arachchi H.M."/>
            <person name="Berlin A.M."/>
            <person name="Chapman S.B."/>
            <person name="Gainer-Dewar J."/>
            <person name="Goldberg J."/>
            <person name="Griggs A."/>
            <person name="Gujja S."/>
            <person name="Hansen M."/>
            <person name="Howarth C."/>
            <person name="Imamovic A."/>
            <person name="Ireland A."/>
            <person name="Larimer J."/>
            <person name="McCowan C."/>
            <person name="Murphy C."/>
            <person name="Pearson M."/>
            <person name="Poon T.W."/>
            <person name="Priest M."/>
            <person name="Roberts A."/>
            <person name="Saif S."/>
            <person name="Shea T."/>
            <person name="Sisk P."/>
            <person name="Sykes S."/>
            <person name="Wortman J."/>
            <person name="Nusbaum C."/>
            <person name="Birren B."/>
        </authorList>
    </citation>
    <scope>NUCLEOTIDE SEQUENCE [LARGE SCALE GENOMIC DNA]</scope>
    <source>
        <strain evidence="2 3">P1976</strain>
    </source>
</reference>
<feature type="region of interest" description="Disordered" evidence="1">
    <location>
        <begin position="1"/>
        <end position="107"/>
    </location>
</feature>
<evidence type="ECO:0000313" key="2">
    <source>
        <dbReference type="EMBL" id="ETO59719.1"/>
    </source>
</evidence>